<dbReference type="AlphaFoldDB" id="A0A3E2N8B3"/>
<feature type="domain" description="HTH hxlR-type" evidence="4">
    <location>
        <begin position="11"/>
        <end position="110"/>
    </location>
</feature>
<evidence type="ECO:0000256" key="2">
    <source>
        <dbReference type="ARBA" id="ARBA00023125"/>
    </source>
</evidence>
<accession>A0A3E2N8B3</accession>
<keyword evidence="3" id="KW-0804">Transcription</keyword>
<dbReference type="Proteomes" id="UP000260680">
    <property type="component" value="Unassembled WGS sequence"/>
</dbReference>
<dbReference type="InterPro" id="IPR002577">
    <property type="entry name" value="HTH_HxlR"/>
</dbReference>
<keyword evidence="1" id="KW-0805">Transcription regulation</keyword>
<comment type="caution">
    <text evidence="5">The sequence shown here is derived from an EMBL/GenBank/DDBJ whole genome shotgun (WGS) entry which is preliminary data.</text>
</comment>
<dbReference type="PANTHER" id="PTHR33204:SF29">
    <property type="entry name" value="TRANSCRIPTIONAL REGULATOR"/>
    <property type="match status" value="1"/>
</dbReference>
<evidence type="ECO:0000313" key="6">
    <source>
        <dbReference type="Proteomes" id="UP000260680"/>
    </source>
</evidence>
<dbReference type="SUPFAM" id="SSF46785">
    <property type="entry name" value="Winged helix' DNA-binding domain"/>
    <property type="match status" value="1"/>
</dbReference>
<name>A0A3E2N8B3_9FIRM</name>
<dbReference type="PANTHER" id="PTHR33204">
    <property type="entry name" value="TRANSCRIPTIONAL REGULATOR, MARR FAMILY"/>
    <property type="match status" value="1"/>
</dbReference>
<proteinExistence type="predicted"/>
<evidence type="ECO:0000313" key="5">
    <source>
        <dbReference type="EMBL" id="RFZ77236.1"/>
    </source>
</evidence>
<dbReference type="EMBL" id="QOHO01000065">
    <property type="protein sequence ID" value="RFZ77236.1"/>
    <property type="molecule type" value="Genomic_DNA"/>
</dbReference>
<evidence type="ECO:0000256" key="1">
    <source>
        <dbReference type="ARBA" id="ARBA00023015"/>
    </source>
</evidence>
<evidence type="ECO:0000256" key="3">
    <source>
        <dbReference type="ARBA" id="ARBA00023163"/>
    </source>
</evidence>
<dbReference type="InterPro" id="IPR036390">
    <property type="entry name" value="WH_DNA-bd_sf"/>
</dbReference>
<dbReference type="OrthoDB" id="9791143at2"/>
<gene>
    <name evidence="5" type="ORF">DS742_19485</name>
</gene>
<dbReference type="GO" id="GO:0003677">
    <property type="term" value="F:DNA binding"/>
    <property type="evidence" value="ECO:0007669"/>
    <property type="project" value="UniProtKB-KW"/>
</dbReference>
<dbReference type="Gene3D" id="1.10.10.10">
    <property type="entry name" value="Winged helix-like DNA-binding domain superfamily/Winged helix DNA-binding domain"/>
    <property type="match status" value="1"/>
</dbReference>
<reference evidence="5 6" key="1">
    <citation type="submission" date="2018-07" db="EMBL/GenBank/DDBJ databases">
        <title>New species, Clostridium PI-S10-A1B.</title>
        <authorList>
            <person name="Krishna G."/>
            <person name="Summeta K."/>
            <person name="Shikha S."/>
            <person name="Prabhu P.B."/>
            <person name="Suresh K."/>
        </authorList>
    </citation>
    <scope>NUCLEOTIDE SEQUENCE [LARGE SCALE GENOMIC DNA]</scope>
    <source>
        <strain evidence="5 6">PI-S10-A1B</strain>
    </source>
</reference>
<sequence length="114" mass="13250">MKAPYEKVQIEPFNYAVSLIGGKWKMQILFWLWKDEIMRYSEIKKALGNVTHKMLSNKLKELEADALIIRHEYPGVPPKVEYYLSEKGKSLMPVLQSICLWGHEHFPETLSGKG</sequence>
<keyword evidence="2" id="KW-0238">DNA-binding</keyword>
<protein>
    <submittedName>
        <fullName evidence="5">Transcriptional regulator</fullName>
    </submittedName>
</protein>
<dbReference type="Pfam" id="PF01638">
    <property type="entry name" value="HxlR"/>
    <property type="match status" value="1"/>
</dbReference>
<evidence type="ECO:0000259" key="4">
    <source>
        <dbReference type="PROSITE" id="PS51118"/>
    </source>
</evidence>
<dbReference type="PROSITE" id="PS51118">
    <property type="entry name" value="HTH_HXLR"/>
    <property type="match status" value="1"/>
</dbReference>
<dbReference type="InterPro" id="IPR036388">
    <property type="entry name" value="WH-like_DNA-bd_sf"/>
</dbReference>
<dbReference type="RefSeq" id="WP_117418644.1">
    <property type="nucleotide sequence ID" value="NZ_QOHO01000065.1"/>
</dbReference>
<organism evidence="5 6">
    <name type="scientific">Lacrimispora amygdalina</name>
    <dbReference type="NCBI Taxonomy" id="253257"/>
    <lineage>
        <taxon>Bacteria</taxon>
        <taxon>Bacillati</taxon>
        <taxon>Bacillota</taxon>
        <taxon>Clostridia</taxon>
        <taxon>Lachnospirales</taxon>
        <taxon>Lachnospiraceae</taxon>
        <taxon>Lacrimispora</taxon>
    </lineage>
</organism>